<name>A0A7J7KAW5_BUGNE</name>
<proteinExistence type="predicted"/>
<comment type="caution">
    <text evidence="1">The sequence shown here is derived from an EMBL/GenBank/DDBJ whole genome shotgun (WGS) entry which is preliminary data.</text>
</comment>
<sequence length="72" mass="8050">MSNSLKHHRSLRTIADGDIHWGRAVSLDTECYHCGLPLLHDKMDVTVFQCGHVTHQHCLSSSFVCSQCPSTN</sequence>
<organism evidence="1 2">
    <name type="scientific">Bugula neritina</name>
    <name type="common">Brown bryozoan</name>
    <name type="synonym">Sertularia neritina</name>
    <dbReference type="NCBI Taxonomy" id="10212"/>
    <lineage>
        <taxon>Eukaryota</taxon>
        <taxon>Metazoa</taxon>
        <taxon>Spiralia</taxon>
        <taxon>Lophotrochozoa</taxon>
        <taxon>Bryozoa</taxon>
        <taxon>Gymnolaemata</taxon>
        <taxon>Cheilostomatida</taxon>
        <taxon>Flustrina</taxon>
        <taxon>Buguloidea</taxon>
        <taxon>Bugulidae</taxon>
        <taxon>Bugula</taxon>
    </lineage>
</organism>
<dbReference type="EMBL" id="VXIV02000828">
    <property type="protein sequence ID" value="KAF6035790.1"/>
    <property type="molecule type" value="Genomic_DNA"/>
</dbReference>
<reference evidence="1" key="1">
    <citation type="submission" date="2020-06" db="EMBL/GenBank/DDBJ databases">
        <title>Draft genome of Bugula neritina, a colonial animal packing powerful symbionts and potential medicines.</title>
        <authorList>
            <person name="Rayko M."/>
        </authorList>
    </citation>
    <scope>NUCLEOTIDE SEQUENCE [LARGE SCALE GENOMIC DNA]</scope>
    <source>
        <strain evidence="1">Kwan_BN1</strain>
    </source>
</reference>
<evidence type="ECO:0000313" key="2">
    <source>
        <dbReference type="Proteomes" id="UP000593567"/>
    </source>
</evidence>
<protein>
    <submittedName>
        <fullName evidence="1">Uncharacterized protein</fullName>
    </submittedName>
</protein>
<dbReference type="AlphaFoldDB" id="A0A7J7KAW5"/>
<dbReference type="Proteomes" id="UP000593567">
    <property type="component" value="Unassembled WGS sequence"/>
</dbReference>
<evidence type="ECO:0000313" key="1">
    <source>
        <dbReference type="EMBL" id="KAF6035790.1"/>
    </source>
</evidence>
<keyword evidence="2" id="KW-1185">Reference proteome</keyword>
<gene>
    <name evidence="1" type="ORF">EB796_005891</name>
</gene>
<accession>A0A7J7KAW5</accession>